<gene>
    <name evidence="3" type="ORF">ACFO3F_05825</name>
</gene>
<dbReference type="CDD" id="cd02440">
    <property type="entry name" value="AdoMet_MTases"/>
    <property type="match status" value="1"/>
</dbReference>
<dbReference type="GO" id="GO:0032259">
    <property type="term" value="P:methylation"/>
    <property type="evidence" value="ECO:0007669"/>
    <property type="project" value="UniProtKB-KW"/>
</dbReference>
<dbReference type="PANTHER" id="PTHR43861">
    <property type="entry name" value="TRANS-ACONITATE 2-METHYLTRANSFERASE-RELATED"/>
    <property type="match status" value="1"/>
</dbReference>
<keyword evidence="4" id="KW-1185">Reference proteome</keyword>
<proteinExistence type="predicted"/>
<dbReference type="GO" id="GO:0008168">
    <property type="term" value="F:methyltransferase activity"/>
    <property type="evidence" value="ECO:0007669"/>
    <property type="project" value="UniProtKB-KW"/>
</dbReference>
<feature type="domain" description="Methyltransferase" evidence="2">
    <location>
        <begin position="43"/>
        <end position="134"/>
    </location>
</feature>
<sequence length="250" mass="26862">MTADPTLTYDHPRLAAIYDLDNPDGADHDFFRALADAHDARAVTDLGCGTGILTVTLARAGRTVVGIDPAQAMLDQAVARPGGDGVEWRLGTSERIAPRSADLVLMTGNVAMHILAEAWPRALADVARGLRPGGRLAFESRNPGAEAWRGWTDGPAERDTPAGRLREWTTTAPPDPAGIITMACHNEFLDTGEVVDVEQRLQFRSLEQLSADLDRAGLAVAHVWRDWARTPFTGAASEPLMVVEAVAAPR</sequence>
<evidence type="ECO:0000313" key="4">
    <source>
        <dbReference type="Proteomes" id="UP001595955"/>
    </source>
</evidence>
<name>A0ABV9D7P7_9MICO</name>
<keyword evidence="3" id="KW-0489">Methyltransferase</keyword>
<dbReference type="InterPro" id="IPR041698">
    <property type="entry name" value="Methyltransf_25"/>
</dbReference>
<dbReference type="RefSeq" id="WP_122825308.1">
    <property type="nucleotide sequence ID" value="NZ_CP033325.1"/>
</dbReference>
<dbReference type="Gene3D" id="3.40.50.150">
    <property type="entry name" value="Vaccinia Virus protein VP39"/>
    <property type="match status" value="1"/>
</dbReference>
<reference evidence="4" key="1">
    <citation type="journal article" date="2019" name="Int. J. Syst. Evol. Microbiol.">
        <title>The Global Catalogue of Microorganisms (GCM) 10K type strain sequencing project: providing services to taxonomists for standard genome sequencing and annotation.</title>
        <authorList>
            <consortium name="The Broad Institute Genomics Platform"/>
            <consortium name="The Broad Institute Genome Sequencing Center for Infectious Disease"/>
            <person name="Wu L."/>
            <person name="Ma J."/>
        </authorList>
    </citation>
    <scope>NUCLEOTIDE SEQUENCE [LARGE SCALE GENOMIC DNA]</scope>
    <source>
        <strain evidence="4">JCM 3369</strain>
    </source>
</reference>
<protein>
    <submittedName>
        <fullName evidence="3">Class I SAM-dependent methyltransferase</fullName>
        <ecNumber evidence="3">2.1.1.-</ecNumber>
    </submittedName>
</protein>
<dbReference type="Pfam" id="PF13649">
    <property type="entry name" value="Methyltransf_25"/>
    <property type="match status" value="1"/>
</dbReference>
<organism evidence="3 4">
    <name type="scientific">Georgenia faecalis</name>
    <dbReference type="NCBI Taxonomy" id="2483799"/>
    <lineage>
        <taxon>Bacteria</taxon>
        <taxon>Bacillati</taxon>
        <taxon>Actinomycetota</taxon>
        <taxon>Actinomycetes</taxon>
        <taxon>Micrococcales</taxon>
        <taxon>Bogoriellaceae</taxon>
        <taxon>Georgenia</taxon>
    </lineage>
</organism>
<dbReference type="EMBL" id="JBHSGF010000003">
    <property type="protein sequence ID" value="MFC4554761.1"/>
    <property type="molecule type" value="Genomic_DNA"/>
</dbReference>
<dbReference type="InterPro" id="IPR029063">
    <property type="entry name" value="SAM-dependent_MTases_sf"/>
</dbReference>
<evidence type="ECO:0000313" key="3">
    <source>
        <dbReference type="EMBL" id="MFC4554761.1"/>
    </source>
</evidence>
<evidence type="ECO:0000256" key="1">
    <source>
        <dbReference type="ARBA" id="ARBA00022679"/>
    </source>
</evidence>
<accession>A0ABV9D7P7</accession>
<dbReference type="Proteomes" id="UP001595955">
    <property type="component" value="Unassembled WGS sequence"/>
</dbReference>
<comment type="caution">
    <text evidence="3">The sequence shown here is derived from an EMBL/GenBank/DDBJ whole genome shotgun (WGS) entry which is preliminary data.</text>
</comment>
<dbReference type="SUPFAM" id="SSF53335">
    <property type="entry name" value="S-adenosyl-L-methionine-dependent methyltransferases"/>
    <property type="match status" value="1"/>
</dbReference>
<evidence type="ECO:0000259" key="2">
    <source>
        <dbReference type="Pfam" id="PF13649"/>
    </source>
</evidence>
<keyword evidence="1 3" id="KW-0808">Transferase</keyword>
<dbReference type="EC" id="2.1.1.-" evidence="3"/>